<evidence type="ECO:0000313" key="3">
    <source>
        <dbReference type="EMBL" id="KYF60382.1"/>
    </source>
</evidence>
<organism evidence="3 6">
    <name type="scientific">Sorangium cellulosum</name>
    <name type="common">Polyangium cellulosum</name>
    <dbReference type="NCBI Taxonomy" id="56"/>
    <lineage>
        <taxon>Bacteria</taxon>
        <taxon>Pseudomonadati</taxon>
        <taxon>Myxococcota</taxon>
        <taxon>Polyangia</taxon>
        <taxon>Polyangiales</taxon>
        <taxon>Polyangiaceae</taxon>
        <taxon>Sorangium</taxon>
    </lineage>
</organism>
<dbReference type="PROSITE" id="PS51819">
    <property type="entry name" value="VOC"/>
    <property type="match status" value="1"/>
</dbReference>
<dbReference type="InterPro" id="IPR037523">
    <property type="entry name" value="VOC_core"/>
</dbReference>
<dbReference type="CDD" id="cd08351">
    <property type="entry name" value="ChaP_like"/>
    <property type="match status" value="1"/>
</dbReference>
<dbReference type="RefSeq" id="WP_020736704.1">
    <property type="nucleotide sequence ID" value="NZ_CP012672.1"/>
</dbReference>
<dbReference type="Pfam" id="PF00903">
    <property type="entry name" value="Glyoxalase"/>
    <property type="match status" value="1"/>
</dbReference>
<dbReference type="EMBL" id="JEME01002525">
    <property type="protein sequence ID" value="KYG04040.1"/>
    <property type="molecule type" value="Genomic_DNA"/>
</dbReference>
<evidence type="ECO:0000313" key="6">
    <source>
        <dbReference type="Proteomes" id="UP000075604"/>
    </source>
</evidence>
<evidence type="ECO:0000313" key="5">
    <source>
        <dbReference type="Proteomes" id="UP000075502"/>
    </source>
</evidence>
<dbReference type="Proteomes" id="UP000075502">
    <property type="component" value="Unassembled WGS sequence"/>
</dbReference>
<dbReference type="AlphaFoldDB" id="A0A150PXH0"/>
<name>A0A150PXH0_SORCE</name>
<sequence length="127" mass="14391">MTVRLNHTIVAAKDKKVSATFMTEILGLPAPEPFGHFLTVRLDNDVTLDFIDTPDEVRPQHYAFLVSEAEFDEIFGRIRERKLPYWADPRAQRPGEINHHDGGRGVYFPDPAGHYLEIITRPYGSGG</sequence>
<evidence type="ECO:0000313" key="7">
    <source>
        <dbReference type="Proteomes" id="UP000295497"/>
    </source>
</evidence>
<dbReference type="Proteomes" id="UP000075604">
    <property type="component" value="Unassembled WGS sequence"/>
</dbReference>
<evidence type="ECO:0000313" key="4">
    <source>
        <dbReference type="EMBL" id="KYG04040.1"/>
    </source>
</evidence>
<reference evidence="5 6" key="1">
    <citation type="submission" date="2014-02" db="EMBL/GenBank/DDBJ databases">
        <title>The small core and large imbalanced accessory genome model reveals a collaborative survival strategy of Sorangium cellulosum strains in nature.</title>
        <authorList>
            <person name="Han K."/>
            <person name="Peng R."/>
            <person name="Blom J."/>
            <person name="Li Y.-Z."/>
        </authorList>
    </citation>
    <scope>NUCLEOTIDE SEQUENCE [LARGE SCALE GENOMIC DNA]</scope>
    <source>
        <strain evidence="4 5">So0007-03</strain>
        <strain evidence="3 6">So0157-18</strain>
    </source>
</reference>
<dbReference type="InterPro" id="IPR004360">
    <property type="entry name" value="Glyas_Fos-R_dOase_dom"/>
</dbReference>
<evidence type="ECO:0000313" key="2">
    <source>
        <dbReference type="EMBL" id="AUX32869.1"/>
    </source>
</evidence>
<dbReference type="EMBL" id="CP012672">
    <property type="protein sequence ID" value="AUX32869.1"/>
    <property type="molecule type" value="Genomic_DNA"/>
</dbReference>
<reference evidence="2 7" key="2">
    <citation type="submission" date="2015-09" db="EMBL/GenBank/DDBJ databases">
        <title>Sorangium comparison.</title>
        <authorList>
            <person name="Zaburannyi N."/>
            <person name="Bunk B."/>
            <person name="Overmann J."/>
            <person name="Mueller R."/>
        </authorList>
    </citation>
    <scope>NUCLEOTIDE SEQUENCE [LARGE SCALE GENOMIC DNA]</scope>
    <source>
        <strain evidence="2 7">So ce836</strain>
    </source>
</reference>
<feature type="domain" description="VOC" evidence="1">
    <location>
        <begin position="4"/>
        <end position="121"/>
    </location>
</feature>
<dbReference type="EMBL" id="JELX01000946">
    <property type="protein sequence ID" value="KYF60382.1"/>
    <property type="molecule type" value="Genomic_DNA"/>
</dbReference>
<accession>A0A150PXH0</accession>
<dbReference type="InterPro" id="IPR029068">
    <property type="entry name" value="Glyas_Bleomycin-R_OHBP_Dase"/>
</dbReference>
<evidence type="ECO:0000259" key="1">
    <source>
        <dbReference type="PROSITE" id="PS51819"/>
    </source>
</evidence>
<protein>
    <submittedName>
        <fullName evidence="3">Bleomycin resistance protein</fullName>
    </submittedName>
    <submittedName>
        <fullName evidence="2">Glyoxalase</fullName>
    </submittedName>
</protein>
<dbReference type="Gene3D" id="3.10.180.10">
    <property type="entry name" value="2,3-Dihydroxybiphenyl 1,2-Dioxygenase, domain 1"/>
    <property type="match status" value="1"/>
</dbReference>
<dbReference type="SUPFAM" id="SSF54593">
    <property type="entry name" value="Glyoxalase/Bleomycin resistance protein/Dihydroxybiphenyl dioxygenase"/>
    <property type="match status" value="1"/>
</dbReference>
<proteinExistence type="predicted"/>
<gene>
    <name evidence="3" type="ORF">BE04_46760</name>
    <name evidence="4" type="ORF">BE21_48870</name>
    <name evidence="2" type="ORF">SOCE836_050210</name>
</gene>
<dbReference type="Proteomes" id="UP000295497">
    <property type="component" value="Chromosome"/>
</dbReference>